<organism evidence="2 3">
    <name type="scientific">Celeribacter halophilus</name>
    <dbReference type="NCBI Taxonomy" id="576117"/>
    <lineage>
        <taxon>Bacteria</taxon>
        <taxon>Pseudomonadati</taxon>
        <taxon>Pseudomonadota</taxon>
        <taxon>Alphaproteobacteria</taxon>
        <taxon>Rhodobacterales</taxon>
        <taxon>Roseobacteraceae</taxon>
        <taxon>Celeribacter</taxon>
    </lineage>
</organism>
<sequence length="552" mass="62888">MEQPATFLQTVIQQQRSYLCNAWALFSKAVNNDYIGLMKDEQTQNIDQGKKEDVVALGKKSVPVWKQRARKMVWPLHARYPNVIPNPYGEDKSHYRERDAENNAKTALDESVSLRLGCIMVSEIFGPSEIETLYEGLEKIGWDGEKVPVRDESNIDWLKKQRLYGSEGTMPLGWIHRPEEVKKYVGVRYTADFPKEFSSLLVNIAQLTPSITCLSVGFILTDDASLEYANAINEPAKTTRVPKRRSRAYSIMGVEHVKEERVRRIRGKYRNVGISWLSKNFPGFFSEHCENSHFPTVEFLSLDGFTPFDKDAPRDRSWNHWSRFVNIDHDFGSWTSSSIPSLKFSFDAGHRKNTPNHMTVALRWDVLNEEDLKTYGGDSLGTRTYFANDRLDGIIARYALASYLRELLRSLKETRQSLSARSKARCSTSAIEHISAFFRQSIGVPSIAREVRALSENDASFRWNASGFSQQSHRDEEKPYEIEEGLKSFLGRLSQQLLEEDQDTRDFLNQLSSALGTKESIAAQRRMEGVTLLALVVAVISMGVAIYTALHT</sequence>
<evidence type="ECO:0000256" key="1">
    <source>
        <dbReference type="SAM" id="Phobius"/>
    </source>
</evidence>
<keyword evidence="1" id="KW-0472">Membrane</keyword>
<dbReference type="RefSeq" id="WP_066606625.1">
    <property type="nucleotide sequence ID" value="NZ_FORY01000023.1"/>
</dbReference>
<keyword evidence="3" id="KW-1185">Reference proteome</keyword>
<protein>
    <submittedName>
        <fullName evidence="2">Uncharacterized protein</fullName>
    </submittedName>
</protein>
<dbReference type="EMBL" id="FORY01000023">
    <property type="protein sequence ID" value="SFK05339.1"/>
    <property type="molecule type" value="Genomic_DNA"/>
</dbReference>
<proteinExistence type="predicted"/>
<feature type="transmembrane region" description="Helical" evidence="1">
    <location>
        <begin position="530"/>
        <end position="550"/>
    </location>
</feature>
<dbReference type="Proteomes" id="UP000183299">
    <property type="component" value="Unassembled WGS sequence"/>
</dbReference>
<evidence type="ECO:0000313" key="2">
    <source>
        <dbReference type="EMBL" id="SFK05339.1"/>
    </source>
</evidence>
<dbReference type="OrthoDB" id="7833637at2"/>
<keyword evidence="1" id="KW-1133">Transmembrane helix</keyword>
<evidence type="ECO:0000313" key="3">
    <source>
        <dbReference type="Proteomes" id="UP000183299"/>
    </source>
</evidence>
<name>A0A1I3WDS0_9RHOB</name>
<reference evidence="2 3" key="1">
    <citation type="submission" date="2016-10" db="EMBL/GenBank/DDBJ databases">
        <authorList>
            <person name="de Groot N.N."/>
        </authorList>
    </citation>
    <scope>NUCLEOTIDE SEQUENCE [LARGE SCALE GENOMIC DNA]</scope>
    <source>
        <strain evidence="2 3">CGMCC 1.8891</strain>
    </source>
</reference>
<accession>A0A1I3WDS0</accession>
<dbReference type="AlphaFoldDB" id="A0A1I3WDS0"/>
<keyword evidence="1" id="KW-0812">Transmembrane</keyword>
<gene>
    <name evidence="2" type="ORF">SAMN04488138_12332</name>
</gene>
<dbReference type="GeneID" id="98664435"/>